<reference evidence="1 2" key="1">
    <citation type="submission" date="2019-03" db="EMBL/GenBank/DDBJ databases">
        <title>First draft genome of Liparis tanakae, snailfish: a comprehensive survey of snailfish specific genes.</title>
        <authorList>
            <person name="Kim W."/>
            <person name="Song I."/>
            <person name="Jeong J.-H."/>
            <person name="Kim D."/>
            <person name="Kim S."/>
            <person name="Ryu S."/>
            <person name="Song J.Y."/>
            <person name="Lee S.K."/>
        </authorList>
    </citation>
    <scope>NUCLEOTIDE SEQUENCE [LARGE SCALE GENOMIC DNA]</scope>
    <source>
        <tissue evidence="1">Muscle</tissue>
    </source>
</reference>
<proteinExistence type="predicted"/>
<organism evidence="1 2">
    <name type="scientific">Liparis tanakae</name>
    <name type="common">Tanaka's snailfish</name>
    <dbReference type="NCBI Taxonomy" id="230148"/>
    <lineage>
        <taxon>Eukaryota</taxon>
        <taxon>Metazoa</taxon>
        <taxon>Chordata</taxon>
        <taxon>Craniata</taxon>
        <taxon>Vertebrata</taxon>
        <taxon>Euteleostomi</taxon>
        <taxon>Actinopterygii</taxon>
        <taxon>Neopterygii</taxon>
        <taxon>Teleostei</taxon>
        <taxon>Neoteleostei</taxon>
        <taxon>Acanthomorphata</taxon>
        <taxon>Eupercaria</taxon>
        <taxon>Perciformes</taxon>
        <taxon>Cottioidei</taxon>
        <taxon>Cottales</taxon>
        <taxon>Liparidae</taxon>
        <taxon>Liparis</taxon>
    </lineage>
</organism>
<name>A0A4Z2GIH8_9TELE</name>
<dbReference type="Proteomes" id="UP000314294">
    <property type="component" value="Unassembled WGS sequence"/>
</dbReference>
<dbReference type="AlphaFoldDB" id="A0A4Z2GIH8"/>
<gene>
    <name evidence="1" type="ORF">EYF80_036728</name>
</gene>
<evidence type="ECO:0000313" key="1">
    <source>
        <dbReference type="EMBL" id="TNN53035.1"/>
    </source>
</evidence>
<dbReference type="EMBL" id="SRLO01000528">
    <property type="protein sequence ID" value="TNN53035.1"/>
    <property type="molecule type" value="Genomic_DNA"/>
</dbReference>
<protein>
    <submittedName>
        <fullName evidence="1">Uncharacterized protein</fullName>
    </submittedName>
</protein>
<evidence type="ECO:0000313" key="2">
    <source>
        <dbReference type="Proteomes" id="UP000314294"/>
    </source>
</evidence>
<sequence length="106" mass="12315">MPMQFSAAMQLSKNWQHRFLRSVMRSMSDACTMSWMVSSFRLLSIDHQQRIVETLLLPEGAKDLQEFLGMLWVRNPGTGFTRDREGHVEVSLHNVNMRDTLQFGLT</sequence>
<accession>A0A4Z2GIH8</accession>
<comment type="caution">
    <text evidence="1">The sequence shown here is derived from an EMBL/GenBank/DDBJ whole genome shotgun (WGS) entry which is preliminary data.</text>
</comment>
<keyword evidence="2" id="KW-1185">Reference proteome</keyword>